<keyword evidence="7" id="KW-1133">Transmembrane helix</keyword>
<evidence type="ECO:0000259" key="9">
    <source>
        <dbReference type="PROSITE" id="PS50109"/>
    </source>
</evidence>
<comment type="caution">
    <text evidence="10">The sequence shown here is derived from an EMBL/GenBank/DDBJ whole genome shotgun (WGS) entry which is preliminary data.</text>
</comment>
<dbReference type="SUPFAM" id="SSF55874">
    <property type="entry name" value="ATPase domain of HSP90 chaperone/DNA topoisomerase II/histidine kinase"/>
    <property type="match status" value="1"/>
</dbReference>
<dbReference type="InterPro" id="IPR005467">
    <property type="entry name" value="His_kinase_dom"/>
</dbReference>
<dbReference type="InterPro" id="IPR013587">
    <property type="entry name" value="Nitrate/nitrite_sensing"/>
</dbReference>
<organism evidence="10 11">
    <name type="scientific">Streptosporangium sandarakinum</name>
    <dbReference type="NCBI Taxonomy" id="1260955"/>
    <lineage>
        <taxon>Bacteria</taxon>
        <taxon>Bacillati</taxon>
        <taxon>Actinomycetota</taxon>
        <taxon>Actinomycetes</taxon>
        <taxon>Streptosporangiales</taxon>
        <taxon>Streptosporangiaceae</taxon>
        <taxon>Streptosporangium</taxon>
    </lineage>
</organism>
<dbReference type="PANTHER" id="PTHR45436">
    <property type="entry name" value="SENSOR HISTIDINE KINASE YKOH"/>
    <property type="match status" value="1"/>
</dbReference>
<dbReference type="SMART" id="SM00387">
    <property type="entry name" value="HATPase_c"/>
    <property type="match status" value="1"/>
</dbReference>
<evidence type="ECO:0000256" key="6">
    <source>
        <dbReference type="ARBA" id="ARBA00022777"/>
    </source>
</evidence>
<dbReference type="RefSeq" id="WP_179820952.1">
    <property type="nucleotide sequence ID" value="NZ_JACCCO010000001.1"/>
</dbReference>
<reference evidence="10 11" key="1">
    <citation type="submission" date="2020-07" db="EMBL/GenBank/DDBJ databases">
        <title>Sequencing the genomes of 1000 actinobacteria strains.</title>
        <authorList>
            <person name="Klenk H.-P."/>
        </authorList>
    </citation>
    <scope>NUCLEOTIDE SEQUENCE [LARGE SCALE GENOMIC DNA]</scope>
    <source>
        <strain evidence="10 11">DSM 45763</strain>
    </source>
</reference>
<dbReference type="PROSITE" id="PS50109">
    <property type="entry name" value="HIS_KIN"/>
    <property type="match status" value="1"/>
</dbReference>
<keyword evidence="4" id="KW-0808">Transferase</keyword>
<evidence type="ECO:0000256" key="3">
    <source>
        <dbReference type="ARBA" id="ARBA00022553"/>
    </source>
</evidence>
<dbReference type="InterPro" id="IPR036890">
    <property type="entry name" value="HATPase_C_sf"/>
</dbReference>
<dbReference type="EC" id="2.7.13.3" evidence="2"/>
<evidence type="ECO:0000256" key="5">
    <source>
        <dbReference type="ARBA" id="ARBA00022692"/>
    </source>
</evidence>
<feature type="region of interest" description="Disordered" evidence="8">
    <location>
        <begin position="626"/>
        <end position="676"/>
    </location>
</feature>
<dbReference type="GO" id="GO:0004673">
    <property type="term" value="F:protein histidine kinase activity"/>
    <property type="evidence" value="ECO:0007669"/>
    <property type="project" value="UniProtKB-EC"/>
</dbReference>
<dbReference type="Proteomes" id="UP000576393">
    <property type="component" value="Unassembled WGS sequence"/>
</dbReference>
<proteinExistence type="predicted"/>
<keyword evidence="7" id="KW-0472">Membrane</keyword>
<feature type="domain" description="Histidine kinase" evidence="9">
    <location>
        <begin position="518"/>
        <end position="623"/>
    </location>
</feature>
<dbReference type="InterPro" id="IPR003594">
    <property type="entry name" value="HATPase_dom"/>
</dbReference>
<dbReference type="GO" id="GO:0005886">
    <property type="term" value="C:plasma membrane"/>
    <property type="evidence" value="ECO:0007669"/>
    <property type="project" value="TreeGrafter"/>
</dbReference>
<dbReference type="Pfam" id="PF08376">
    <property type="entry name" value="NIT"/>
    <property type="match status" value="1"/>
</dbReference>
<accession>A0A852V0I6</accession>
<sequence length="764" mass="80765">MASSRSIRFKISALLAIPLTSLVALWGFAATVTVGDSMSLLEADDLYDTVIAPANEVSHAVERETVLSAEYLAVRSADARRSLDAQRAITDRERSRLRDGARRGLDLAGLGPTSKARFADLTAAVDALDAVRAKVDGGRIEPAGLVREFGPVSDAFYRFIDIAAITDDEALSRQMRGVNTVGYSMAFFSHERALAADALATGRRLTPAELRLFGQFATKRAFLMEEGMSQLDTEMRALFTGLVPSSRQVRDLTEMEDRLLSGGVVAETDWRATTGRLEITYRRGTSAAALGLVDRTAPAALTTFAKAGTAGVLGLVAVIASLLVSFRIGRNLTRELAGVRRAAADLAEVRLPRVMEKLRRGEPVDVAAEAPPLEPLGSTTEVHDVAAAFDSVQHRAVDAAVEQARLREAVAQSFRSLARRSQSLLQRQLKLLDGMQKQAEDPEALENLFRLDHLTTRMRRHAEGLVILSGGAAGRKWRSPVLIEDMLRGAAAQVEDYARVRIYPMPGATLAGDAVADMMHLFAEIIENATAFSPPGGEVSVRGEFAGHGFTVEVEDRGLGMTPEKRAAVNERLASPPEFDPAETDRLGFAVVGMLAARYGAKVTVRPSPYGGTGVVVLVPESLLGAPETDGQAPREIPGPSGTGGEPTGIVRPAGAAGAAGATVPEPAGATAGSAEPAGGAGFAGTAGIVRLAGTGEPTGQTGAASRPNGLPRRIRQASPPRPSHDPDAAGQAEERSPEEARAVLSSLQAGWRRGRAEDGGEEH</sequence>
<evidence type="ECO:0000256" key="7">
    <source>
        <dbReference type="ARBA" id="ARBA00022989"/>
    </source>
</evidence>
<name>A0A852V0I6_9ACTN</name>
<keyword evidence="5" id="KW-0812">Transmembrane</keyword>
<evidence type="ECO:0000256" key="4">
    <source>
        <dbReference type="ARBA" id="ARBA00022679"/>
    </source>
</evidence>
<protein>
    <recommendedName>
        <fullName evidence="2">histidine kinase</fullName>
        <ecNumber evidence="2">2.7.13.3</ecNumber>
    </recommendedName>
</protein>
<feature type="compositionally biased region" description="Basic and acidic residues" evidence="8">
    <location>
        <begin position="755"/>
        <end position="764"/>
    </location>
</feature>
<dbReference type="PANTHER" id="PTHR45436:SF5">
    <property type="entry name" value="SENSOR HISTIDINE KINASE TRCS"/>
    <property type="match status" value="1"/>
</dbReference>
<evidence type="ECO:0000313" key="11">
    <source>
        <dbReference type="Proteomes" id="UP000576393"/>
    </source>
</evidence>
<dbReference type="Gene3D" id="3.30.565.10">
    <property type="entry name" value="Histidine kinase-like ATPase, C-terminal domain"/>
    <property type="match status" value="1"/>
</dbReference>
<gene>
    <name evidence="10" type="ORF">HDA43_002943</name>
</gene>
<feature type="compositionally biased region" description="Low complexity" evidence="8">
    <location>
        <begin position="648"/>
        <end position="676"/>
    </location>
</feature>
<keyword evidence="6 10" id="KW-0418">Kinase</keyword>
<evidence type="ECO:0000256" key="2">
    <source>
        <dbReference type="ARBA" id="ARBA00012438"/>
    </source>
</evidence>
<dbReference type="InterPro" id="IPR050428">
    <property type="entry name" value="TCS_sensor_his_kinase"/>
</dbReference>
<keyword evidence="11" id="KW-1185">Reference proteome</keyword>
<dbReference type="EMBL" id="JACCCO010000001">
    <property type="protein sequence ID" value="NYF40784.1"/>
    <property type="molecule type" value="Genomic_DNA"/>
</dbReference>
<dbReference type="Pfam" id="PF02518">
    <property type="entry name" value="HATPase_c"/>
    <property type="match status" value="1"/>
</dbReference>
<keyword evidence="3" id="KW-0597">Phosphoprotein</keyword>
<feature type="region of interest" description="Disordered" evidence="8">
    <location>
        <begin position="693"/>
        <end position="764"/>
    </location>
</feature>
<dbReference type="AlphaFoldDB" id="A0A852V0I6"/>
<dbReference type="GO" id="GO:0000160">
    <property type="term" value="P:phosphorelay signal transduction system"/>
    <property type="evidence" value="ECO:0007669"/>
    <property type="project" value="TreeGrafter"/>
</dbReference>
<feature type="compositionally biased region" description="Basic and acidic residues" evidence="8">
    <location>
        <begin position="723"/>
        <end position="742"/>
    </location>
</feature>
<evidence type="ECO:0000256" key="8">
    <source>
        <dbReference type="SAM" id="MobiDB-lite"/>
    </source>
</evidence>
<comment type="catalytic activity">
    <reaction evidence="1">
        <text>ATP + protein L-histidine = ADP + protein N-phospho-L-histidine.</text>
        <dbReference type="EC" id="2.7.13.3"/>
    </reaction>
</comment>
<evidence type="ECO:0000313" key="10">
    <source>
        <dbReference type="EMBL" id="NYF40784.1"/>
    </source>
</evidence>
<evidence type="ECO:0000256" key="1">
    <source>
        <dbReference type="ARBA" id="ARBA00000085"/>
    </source>
</evidence>